<dbReference type="GO" id="GO:0000976">
    <property type="term" value="F:transcription cis-regulatory region binding"/>
    <property type="evidence" value="ECO:0007669"/>
    <property type="project" value="TreeGrafter"/>
</dbReference>
<dbReference type="GO" id="GO:0003700">
    <property type="term" value="F:DNA-binding transcription factor activity"/>
    <property type="evidence" value="ECO:0007669"/>
    <property type="project" value="TreeGrafter"/>
</dbReference>
<dbReference type="EMBL" id="VFOZ01000001">
    <property type="protein sequence ID" value="TQL95016.1"/>
    <property type="molecule type" value="Genomic_DNA"/>
</dbReference>
<gene>
    <name evidence="4" type="ORF">FB559_0509</name>
</gene>
<dbReference type="SUPFAM" id="SSF46689">
    <property type="entry name" value="Homeodomain-like"/>
    <property type="match status" value="1"/>
</dbReference>
<dbReference type="Pfam" id="PF17932">
    <property type="entry name" value="TetR_C_24"/>
    <property type="match status" value="1"/>
</dbReference>
<accession>A0A543CD48</accession>
<dbReference type="PRINTS" id="PR00455">
    <property type="entry name" value="HTHTETR"/>
</dbReference>
<name>A0A543CD48_9ACTN</name>
<evidence type="ECO:0000256" key="2">
    <source>
        <dbReference type="PROSITE-ProRule" id="PRU00335"/>
    </source>
</evidence>
<keyword evidence="1 2" id="KW-0238">DNA-binding</keyword>
<comment type="caution">
    <text evidence="4">The sequence shown here is derived from an EMBL/GenBank/DDBJ whole genome shotgun (WGS) entry which is preliminary data.</text>
</comment>
<dbReference type="InterPro" id="IPR036271">
    <property type="entry name" value="Tet_transcr_reg_TetR-rel_C_sf"/>
</dbReference>
<feature type="domain" description="HTH tetR-type" evidence="3">
    <location>
        <begin position="13"/>
        <end position="73"/>
    </location>
</feature>
<sequence length="199" mass="22464">MCVTEVKRQARAERTRASLLRGAREVFEERGFLDAKISEICDRAGVAYGSFYTHFADKDAVFAELIDEMLRGLLTVMRAEALNGDGPEARIARANRAYLRAYEKSARLMAVFEQVATFSPAMRETYLRAWGVFYDRQERAIRGWQEAGLVPADIDPRTAAVALATMIGRTAYTWFVLGRPHEDGDVDQLTRLYCRAIGI</sequence>
<dbReference type="Gene3D" id="1.10.10.60">
    <property type="entry name" value="Homeodomain-like"/>
    <property type="match status" value="1"/>
</dbReference>
<proteinExistence type="predicted"/>
<evidence type="ECO:0000256" key="1">
    <source>
        <dbReference type="ARBA" id="ARBA00023125"/>
    </source>
</evidence>
<evidence type="ECO:0000313" key="5">
    <source>
        <dbReference type="Proteomes" id="UP000316096"/>
    </source>
</evidence>
<dbReference type="SUPFAM" id="SSF48498">
    <property type="entry name" value="Tetracyclin repressor-like, C-terminal domain"/>
    <property type="match status" value="1"/>
</dbReference>
<dbReference type="Gene3D" id="1.10.357.10">
    <property type="entry name" value="Tetracycline Repressor, domain 2"/>
    <property type="match status" value="1"/>
</dbReference>
<dbReference type="InterPro" id="IPR041490">
    <property type="entry name" value="KstR2_TetR_C"/>
</dbReference>
<reference evidence="4 5" key="1">
    <citation type="submission" date="2019-06" db="EMBL/GenBank/DDBJ databases">
        <title>Sequencing the genomes of 1000 actinobacteria strains.</title>
        <authorList>
            <person name="Klenk H.-P."/>
        </authorList>
    </citation>
    <scope>NUCLEOTIDE SEQUENCE [LARGE SCALE GENOMIC DNA]</scope>
    <source>
        <strain evidence="4 5">DSM 102200</strain>
    </source>
</reference>
<evidence type="ECO:0000313" key="4">
    <source>
        <dbReference type="EMBL" id="TQL95016.1"/>
    </source>
</evidence>
<dbReference type="Proteomes" id="UP000316096">
    <property type="component" value="Unassembled WGS sequence"/>
</dbReference>
<dbReference type="AlphaFoldDB" id="A0A543CD48"/>
<dbReference type="InterPro" id="IPR009057">
    <property type="entry name" value="Homeodomain-like_sf"/>
</dbReference>
<dbReference type="InterPro" id="IPR050109">
    <property type="entry name" value="HTH-type_TetR-like_transc_reg"/>
</dbReference>
<dbReference type="PANTHER" id="PTHR30055:SF223">
    <property type="entry name" value="HTH-TYPE TRANSCRIPTIONAL REGULATOR UIDR"/>
    <property type="match status" value="1"/>
</dbReference>
<dbReference type="PANTHER" id="PTHR30055">
    <property type="entry name" value="HTH-TYPE TRANSCRIPTIONAL REGULATOR RUTR"/>
    <property type="match status" value="1"/>
</dbReference>
<evidence type="ECO:0000259" key="3">
    <source>
        <dbReference type="PROSITE" id="PS50977"/>
    </source>
</evidence>
<dbReference type="InterPro" id="IPR001647">
    <property type="entry name" value="HTH_TetR"/>
</dbReference>
<feature type="DNA-binding region" description="H-T-H motif" evidence="2">
    <location>
        <begin position="36"/>
        <end position="55"/>
    </location>
</feature>
<dbReference type="PROSITE" id="PS50977">
    <property type="entry name" value="HTH_TETR_2"/>
    <property type="match status" value="1"/>
</dbReference>
<dbReference type="Pfam" id="PF00440">
    <property type="entry name" value="TetR_N"/>
    <property type="match status" value="1"/>
</dbReference>
<organism evidence="4 5">
    <name type="scientific">Actinoallomurus bryophytorum</name>
    <dbReference type="NCBI Taxonomy" id="1490222"/>
    <lineage>
        <taxon>Bacteria</taxon>
        <taxon>Bacillati</taxon>
        <taxon>Actinomycetota</taxon>
        <taxon>Actinomycetes</taxon>
        <taxon>Streptosporangiales</taxon>
        <taxon>Thermomonosporaceae</taxon>
        <taxon>Actinoallomurus</taxon>
    </lineage>
</organism>
<keyword evidence="5" id="KW-1185">Reference proteome</keyword>
<protein>
    <submittedName>
        <fullName evidence="4">TetR family transcriptional regulator</fullName>
    </submittedName>
</protein>